<dbReference type="EMBL" id="BAAAID010000118">
    <property type="protein sequence ID" value="GAA0959511.1"/>
    <property type="molecule type" value="Genomic_DNA"/>
</dbReference>
<dbReference type="InterPro" id="IPR025296">
    <property type="entry name" value="DUF4158"/>
</dbReference>
<keyword evidence="3" id="KW-1185">Reference proteome</keyword>
<sequence>MYDPSGHGAALFAFFADMAESEREYIREESDDHDRDLIALRRTDVHRLGMAVQICTVRYIGRFLGEEPLAVAWEVVEYLAEQLDIEDASCVKQYPERRGTPYEHAPEIQQRFRYRDFTDRKRGTGVPWLPVRAGVDARRGAGGAVQPRGDVAT</sequence>
<organism evidence="2 3">
    <name type="scientific">Streptomyces rhizosphaericus</name>
    <dbReference type="NCBI Taxonomy" id="114699"/>
    <lineage>
        <taxon>Bacteria</taxon>
        <taxon>Bacillati</taxon>
        <taxon>Actinomycetota</taxon>
        <taxon>Actinomycetes</taxon>
        <taxon>Kitasatosporales</taxon>
        <taxon>Streptomycetaceae</taxon>
        <taxon>Streptomyces</taxon>
        <taxon>Streptomyces violaceusniger group</taxon>
    </lineage>
</organism>
<evidence type="ECO:0000313" key="2">
    <source>
        <dbReference type="EMBL" id="GAA0959511.1"/>
    </source>
</evidence>
<gene>
    <name evidence="2" type="ORF">GCM10009575_092100</name>
</gene>
<name>A0ABN1RLG5_9ACTN</name>
<evidence type="ECO:0000259" key="1">
    <source>
        <dbReference type="Pfam" id="PF13700"/>
    </source>
</evidence>
<dbReference type="Pfam" id="PF13700">
    <property type="entry name" value="DUF4158"/>
    <property type="match status" value="1"/>
</dbReference>
<evidence type="ECO:0000313" key="3">
    <source>
        <dbReference type="Proteomes" id="UP001500418"/>
    </source>
</evidence>
<protein>
    <recommendedName>
        <fullName evidence="1">DUF4158 domain-containing protein</fullName>
    </recommendedName>
</protein>
<reference evidence="2 3" key="1">
    <citation type="journal article" date="2019" name="Int. J. Syst. Evol. Microbiol.">
        <title>The Global Catalogue of Microorganisms (GCM) 10K type strain sequencing project: providing services to taxonomists for standard genome sequencing and annotation.</title>
        <authorList>
            <consortium name="The Broad Institute Genomics Platform"/>
            <consortium name="The Broad Institute Genome Sequencing Center for Infectious Disease"/>
            <person name="Wu L."/>
            <person name="Ma J."/>
        </authorList>
    </citation>
    <scope>NUCLEOTIDE SEQUENCE [LARGE SCALE GENOMIC DNA]</scope>
    <source>
        <strain evidence="2 3">JCM 11444</strain>
    </source>
</reference>
<dbReference type="Proteomes" id="UP001500418">
    <property type="component" value="Unassembled WGS sequence"/>
</dbReference>
<accession>A0ABN1RLG5</accession>
<proteinExistence type="predicted"/>
<feature type="domain" description="DUF4158" evidence="1">
    <location>
        <begin position="31"/>
        <end position="133"/>
    </location>
</feature>
<comment type="caution">
    <text evidence="2">The sequence shown here is derived from an EMBL/GenBank/DDBJ whole genome shotgun (WGS) entry which is preliminary data.</text>
</comment>